<proteinExistence type="predicted"/>
<evidence type="ECO:0000313" key="3">
    <source>
        <dbReference type="Proteomes" id="UP001642360"/>
    </source>
</evidence>
<evidence type="ECO:0000313" key="2">
    <source>
        <dbReference type="EMBL" id="CAK9138204.1"/>
    </source>
</evidence>
<comment type="caution">
    <text evidence="2">The sequence shown here is derived from an EMBL/GenBank/DDBJ whole genome shotgun (WGS) entry which is preliminary data.</text>
</comment>
<feature type="compositionally biased region" description="Polar residues" evidence="1">
    <location>
        <begin position="27"/>
        <end position="47"/>
    </location>
</feature>
<accession>A0ABC8R5N3</accession>
<name>A0ABC8R5N3_9AQUA</name>
<dbReference type="Proteomes" id="UP001642360">
    <property type="component" value="Unassembled WGS sequence"/>
</dbReference>
<sequence>MAPQASPKIALQRSSHFQTPPAAHGRSTASLGSQGPSTLTTQSNTPNAMRHLRPRGHPIETLKSPRCIAKNSLAKILPLPDTPGSPWTVYGVARQPRPFDADHPVEYTQCDATSQTQRTPNRNSQISTMLPMFSTIHGLVDPPKSKQCFNGATTCDGNWEEGWRRQGEERERIKFVEELVVVIRSVHPTLRVENIVFRLPT</sequence>
<feature type="region of interest" description="Disordered" evidence="1">
    <location>
        <begin position="1"/>
        <end position="59"/>
    </location>
</feature>
<evidence type="ECO:0000256" key="1">
    <source>
        <dbReference type="SAM" id="MobiDB-lite"/>
    </source>
</evidence>
<protein>
    <submittedName>
        <fullName evidence="2">Uncharacterized protein</fullName>
    </submittedName>
</protein>
<reference evidence="2 3" key="1">
    <citation type="submission" date="2024-02" db="EMBL/GenBank/DDBJ databases">
        <authorList>
            <person name="Vignale AGUSTIN F."/>
            <person name="Sosa J E."/>
            <person name="Modenutti C."/>
        </authorList>
    </citation>
    <scope>NUCLEOTIDE SEQUENCE [LARGE SCALE GENOMIC DNA]</scope>
</reference>
<dbReference type="AlphaFoldDB" id="A0ABC8R5N3"/>
<gene>
    <name evidence="2" type="ORF">ILEXP_LOCUS5306</name>
</gene>
<dbReference type="EMBL" id="CAUOFW020000870">
    <property type="protein sequence ID" value="CAK9138204.1"/>
    <property type="molecule type" value="Genomic_DNA"/>
</dbReference>
<organism evidence="2 3">
    <name type="scientific">Ilex paraguariensis</name>
    <name type="common">yerba mate</name>
    <dbReference type="NCBI Taxonomy" id="185542"/>
    <lineage>
        <taxon>Eukaryota</taxon>
        <taxon>Viridiplantae</taxon>
        <taxon>Streptophyta</taxon>
        <taxon>Embryophyta</taxon>
        <taxon>Tracheophyta</taxon>
        <taxon>Spermatophyta</taxon>
        <taxon>Magnoliopsida</taxon>
        <taxon>eudicotyledons</taxon>
        <taxon>Gunneridae</taxon>
        <taxon>Pentapetalae</taxon>
        <taxon>asterids</taxon>
        <taxon>campanulids</taxon>
        <taxon>Aquifoliales</taxon>
        <taxon>Aquifoliaceae</taxon>
        <taxon>Ilex</taxon>
    </lineage>
</organism>
<keyword evidence="3" id="KW-1185">Reference proteome</keyword>